<dbReference type="OrthoDB" id="9799640at2"/>
<keyword evidence="7" id="KW-1185">Reference proteome</keyword>
<evidence type="ECO:0000259" key="5">
    <source>
        <dbReference type="PROSITE" id="PS51085"/>
    </source>
</evidence>
<dbReference type="GO" id="GO:0009055">
    <property type="term" value="F:electron transfer activity"/>
    <property type="evidence" value="ECO:0007669"/>
    <property type="project" value="TreeGrafter"/>
</dbReference>
<dbReference type="InterPro" id="IPR036010">
    <property type="entry name" value="2Fe-2S_ferredoxin-like_sf"/>
</dbReference>
<keyword evidence="2" id="KW-0479">Metal-binding</keyword>
<keyword evidence="4" id="KW-0411">Iron-sulfur</keyword>
<dbReference type="InterPro" id="IPR001041">
    <property type="entry name" value="2Fe-2S_ferredoxin-type"/>
</dbReference>
<organism evidence="6 7">
    <name type="scientific">Sandarakinorhabdus cyanobacteriorum</name>
    <dbReference type="NCBI Taxonomy" id="1981098"/>
    <lineage>
        <taxon>Bacteria</taxon>
        <taxon>Pseudomonadati</taxon>
        <taxon>Pseudomonadota</taxon>
        <taxon>Alphaproteobacteria</taxon>
        <taxon>Sphingomonadales</taxon>
        <taxon>Sphingosinicellaceae</taxon>
        <taxon>Sandarakinorhabdus</taxon>
    </lineage>
</organism>
<dbReference type="PANTHER" id="PTHR23426">
    <property type="entry name" value="FERREDOXIN/ADRENODOXIN"/>
    <property type="match status" value="1"/>
</dbReference>
<evidence type="ECO:0000313" key="6">
    <source>
        <dbReference type="EMBL" id="OYQ35437.1"/>
    </source>
</evidence>
<dbReference type="SUPFAM" id="SSF54292">
    <property type="entry name" value="2Fe-2S ferredoxin-like"/>
    <property type="match status" value="1"/>
</dbReference>
<dbReference type="InterPro" id="IPR012675">
    <property type="entry name" value="Beta-grasp_dom_sf"/>
</dbReference>
<evidence type="ECO:0000313" key="7">
    <source>
        <dbReference type="Proteomes" id="UP000216991"/>
    </source>
</evidence>
<evidence type="ECO:0000256" key="3">
    <source>
        <dbReference type="ARBA" id="ARBA00023004"/>
    </source>
</evidence>
<gene>
    <name evidence="6" type="ORF">CHU93_01660</name>
</gene>
<dbReference type="Pfam" id="PF00111">
    <property type="entry name" value="Fer2"/>
    <property type="match status" value="1"/>
</dbReference>
<dbReference type="GO" id="GO:0046872">
    <property type="term" value="F:metal ion binding"/>
    <property type="evidence" value="ECO:0007669"/>
    <property type="project" value="UniProtKB-KW"/>
</dbReference>
<keyword evidence="1" id="KW-0001">2Fe-2S</keyword>
<keyword evidence="3" id="KW-0408">Iron</keyword>
<dbReference type="PROSITE" id="PS51085">
    <property type="entry name" value="2FE2S_FER_2"/>
    <property type="match status" value="1"/>
</dbReference>
<dbReference type="CDD" id="cd00207">
    <property type="entry name" value="fer2"/>
    <property type="match status" value="1"/>
</dbReference>
<dbReference type="RefSeq" id="WP_094472471.1">
    <property type="nucleotide sequence ID" value="NZ_NOXT01000058.1"/>
</dbReference>
<dbReference type="Proteomes" id="UP000216991">
    <property type="component" value="Unassembled WGS sequence"/>
</dbReference>
<evidence type="ECO:0000256" key="2">
    <source>
        <dbReference type="ARBA" id="ARBA00022723"/>
    </source>
</evidence>
<accession>A0A255Z1Q6</accession>
<evidence type="ECO:0000256" key="4">
    <source>
        <dbReference type="ARBA" id="ARBA00023014"/>
    </source>
</evidence>
<dbReference type="PANTHER" id="PTHR23426:SF67">
    <property type="entry name" value="2FE-2S FERREDOXIN-TYPE DOMAIN-CONTAINING PROTEIN"/>
    <property type="match status" value="1"/>
</dbReference>
<feature type="domain" description="2Fe-2S ferredoxin-type" evidence="5">
    <location>
        <begin position="2"/>
        <end position="105"/>
    </location>
</feature>
<reference evidence="6 7" key="1">
    <citation type="submission" date="2017-07" db="EMBL/GenBank/DDBJ databases">
        <title>Sandarakinorhabdus cyanobacteriorum sp. nov., a novel bacterium isolated from cyanobacterial aggregates in a eutrophic lake.</title>
        <authorList>
            <person name="Cai H."/>
        </authorList>
    </citation>
    <scope>NUCLEOTIDE SEQUENCE [LARGE SCALE GENOMIC DNA]</scope>
    <source>
        <strain evidence="6 7">TH057</strain>
    </source>
</reference>
<dbReference type="AlphaFoldDB" id="A0A255Z1Q6"/>
<name>A0A255Z1Q6_9SPHN</name>
<dbReference type="EMBL" id="NOXT01000058">
    <property type="protein sequence ID" value="OYQ35437.1"/>
    <property type="molecule type" value="Genomic_DNA"/>
</dbReference>
<proteinExistence type="predicted"/>
<sequence>MVKIIYVEHNGTRHEVNVADGENLMEGAVQNNVPGIDGDCGGNAACATCHCYIPAEWEALTGSRSDLEDSMIELADTAKPNSRLACQIKASAALDGMEVHMPATQH</sequence>
<comment type="caution">
    <text evidence="6">The sequence shown here is derived from an EMBL/GenBank/DDBJ whole genome shotgun (WGS) entry which is preliminary data.</text>
</comment>
<dbReference type="GO" id="GO:0051537">
    <property type="term" value="F:2 iron, 2 sulfur cluster binding"/>
    <property type="evidence" value="ECO:0007669"/>
    <property type="project" value="UniProtKB-KW"/>
</dbReference>
<dbReference type="GO" id="GO:0140647">
    <property type="term" value="P:P450-containing electron transport chain"/>
    <property type="evidence" value="ECO:0007669"/>
    <property type="project" value="InterPro"/>
</dbReference>
<protein>
    <submittedName>
        <fullName evidence="6">(2Fe-2S)-binding protein</fullName>
    </submittedName>
</protein>
<evidence type="ECO:0000256" key="1">
    <source>
        <dbReference type="ARBA" id="ARBA00022714"/>
    </source>
</evidence>
<dbReference type="Gene3D" id="3.10.20.30">
    <property type="match status" value="1"/>
</dbReference>
<dbReference type="InterPro" id="IPR001055">
    <property type="entry name" value="Adrenodoxin-like"/>
</dbReference>